<reference evidence="1 3" key="1">
    <citation type="submission" date="2014-09" db="EMBL/GenBank/DDBJ databases">
        <title>Xanthomonadaceae 3.5X direct submission.</title>
        <authorList>
            <person name="Fang T."/>
            <person name="Wang H."/>
        </authorList>
    </citation>
    <scope>NUCLEOTIDE SEQUENCE [LARGE SCALE GENOMIC DNA]</scope>
    <source>
        <strain evidence="1 3">3.5X</strain>
    </source>
</reference>
<evidence type="ECO:0000313" key="3">
    <source>
        <dbReference type="Proteomes" id="UP000029708"/>
    </source>
</evidence>
<dbReference type="HOGENOM" id="CLU_727364_0_0_6"/>
<dbReference type="EMBL" id="JROI01000001">
    <property type="protein sequence ID" value="KGI79234.1"/>
    <property type="molecule type" value="Genomic_DNA"/>
</dbReference>
<protein>
    <submittedName>
        <fullName evidence="1">Uncharacterized protein</fullName>
    </submittedName>
</protein>
<dbReference type="Proteomes" id="UP000560000">
    <property type="component" value="Unassembled WGS sequence"/>
</dbReference>
<dbReference type="STRING" id="1543381.LF63_0100140"/>
<dbReference type="RefSeq" id="WP_043098809.1">
    <property type="nucleotide sequence ID" value="NZ_JACHET010000001.1"/>
</dbReference>
<reference evidence="2 4" key="2">
    <citation type="submission" date="2020-08" db="EMBL/GenBank/DDBJ databases">
        <title>Genomic Encyclopedia of Type Strains, Phase IV (KMG-IV): sequencing the most valuable type-strain genomes for metagenomic binning, comparative biology and taxonomic classification.</title>
        <authorList>
            <person name="Goeker M."/>
        </authorList>
    </citation>
    <scope>NUCLEOTIDE SEQUENCE [LARGE SCALE GENOMIC DNA]</scope>
    <source>
        <strain evidence="2 4">DSM 107085</strain>
    </source>
</reference>
<dbReference type="AlphaFoldDB" id="A0A099CZL3"/>
<evidence type="ECO:0000313" key="2">
    <source>
        <dbReference type="EMBL" id="MBB6184874.1"/>
    </source>
</evidence>
<gene>
    <name evidence="2" type="ORF">HNQ86_002219</name>
    <name evidence="1" type="ORF">LF63_0100140</name>
</gene>
<proteinExistence type="predicted"/>
<dbReference type="EMBL" id="JACHET010000001">
    <property type="protein sequence ID" value="MBB6184874.1"/>
    <property type="molecule type" value="Genomic_DNA"/>
</dbReference>
<accession>A0A099CZL3</accession>
<sequence>MDHDDLISCPGVLALECAPDAAPSRVTLERDEVDALAGFMAEDLAALLPDVTEARLAVAGALFDAAQLLRPHFPAYATLDELAARLPRERGGIVAFGARDGRMPAQPLSPEPALAGSPMLYLPWTLQAPATIGKALGEAMEVELIGRGEAGTRTADFLMRTLDLRLEHARYLSRHDLLALTCVQYEHANLAPLWTMLEAALLSPDSTETTLSARGLPLRYADGVLHVASPLAQLRAHAAETTDDAAHTLAGWVFELRQYAAVLQAHAVPMHLDDACTDDAMLSVETCADPDPALPAPVLYTHRAPGLGVIAISVAQTDATRMRVLANALVLGGRLEAHLHALGARFGADGAVQTLDRVHLDADRSLTPPPVQRLH</sequence>
<keyword evidence="3" id="KW-1185">Reference proteome</keyword>
<dbReference type="Proteomes" id="UP000029708">
    <property type="component" value="Unassembled WGS sequence"/>
</dbReference>
<name>A0A099CZL3_9GAMM</name>
<dbReference type="OrthoDB" id="6194710at2"/>
<organism evidence="1 3">
    <name type="scientific">Oleiagrimonas soli</name>
    <dbReference type="NCBI Taxonomy" id="1543381"/>
    <lineage>
        <taxon>Bacteria</taxon>
        <taxon>Pseudomonadati</taxon>
        <taxon>Pseudomonadota</taxon>
        <taxon>Gammaproteobacteria</taxon>
        <taxon>Lysobacterales</taxon>
        <taxon>Rhodanobacteraceae</taxon>
        <taxon>Oleiagrimonas</taxon>
    </lineage>
</organism>
<evidence type="ECO:0000313" key="4">
    <source>
        <dbReference type="Proteomes" id="UP000560000"/>
    </source>
</evidence>
<evidence type="ECO:0000313" key="1">
    <source>
        <dbReference type="EMBL" id="KGI79234.1"/>
    </source>
</evidence>
<comment type="caution">
    <text evidence="1">The sequence shown here is derived from an EMBL/GenBank/DDBJ whole genome shotgun (WGS) entry which is preliminary data.</text>
</comment>